<dbReference type="InterPro" id="IPR036640">
    <property type="entry name" value="ABC1_TM_sf"/>
</dbReference>
<dbReference type="PROSITE" id="PS50929">
    <property type="entry name" value="ABC_TM1F"/>
    <property type="match status" value="1"/>
</dbReference>
<evidence type="ECO:0000256" key="7">
    <source>
        <dbReference type="ARBA" id="ARBA00022989"/>
    </source>
</evidence>
<comment type="subcellular location">
    <subcellularLocation>
        <location evidence="1">Cell membrane</location>
        <topology evidence="1">Multi-pass membrane protein</topology>
    </subcellularLocation>
</comment>
<feature type="transmembrane region" description="Helical" evidence="9">
    <location>
        <begin position="145"/>
        <end position="166"/>
    </location>
</feature>
<keyword evidence="3" id="KW-1003">Cell membrane</keyword>
<evidence type="ECO:0000256" key="8">
    <source>
        <dbReference type="ARBA" id="ARBA00023136"/>
    </source>
</evidence>
<feature type="transmembrane region" description="Helical" evidence="9">
    <location>
        <begin position="249"/>
        <end position="272"/>
    </location>
</feature>
<keyword evidence="6" id="KW-0067">ATP-binding</keyword>
<keyword evidence="12" id="KW-0378">Hydrolase</keyword>
<feature type="transmembrane region" description="Helical" evidence="9">
    <location>
        <begin position="71"/>
        <end position="93"/>
    </location>
</feature>
<evidence type="ECO:0000256" key="5">
    <source>
        <dbReference type="ARBA" id="ARBA00022741"/>
    </source>
</evidence>
<dbReference type="EMBL" id="FWDM01000007">
    <property type="protein sequence ID" value="SLM10671.1"/>
    <property type="molecule type" value="Genomic_DNA"/>
</dbReference>
<dbReference type="GO" id="GO:0005886">
    <property type="term" value="C:plasma membrane"/>
    <property type="evidence" value="ECO:0007669"/>
    <property type="project" value="UniProtKB-SubCell"/>
</dbReference>
<dbReference type="Pfam" id="PF00664">
    <property type="entry name" value="ABC_membrane"/>
    <property type="match status" value="1"/>
</dbReference>
<evidence type="ECO:0000256" key="4">
    <source>
        <dbReference type="ARBA" id="ARBA00022692"/>
    </source>
</evidence>
<dbReference type="Gene3D" id="1.20.1560.10">
    <property type="entry name" value="ABC transporter type 1, transmembrane domain"/>
    <property type="match status" value="1"/>
</dbReference>
<sequence>MANQLMTNQPAKNDYLRTILSYLSRYRMLALPGIGVMILIAMGQLAGPYILKQIIDVAVPKEDTSLLLGYAFAFVAIVSVTGALSYVGMMLLARLGLSIVTLIKQDIFSHLLKLPASFFDSHPVGELMSRTETDTERVRDMFSNLGANLIVNVLTMLGIFAVTFALVPKLALIMFGVSVTLLAVMIVFFSKIFPMYEKARSLYAGIAAKVAEFVQGIEVLKAYGRTGWAEAQLDAAAKQKVALDVRISLIEYSMMSALNALIGPLFIVALLLLYAPKVLAGTMTLGMILLFVEYGARLLRPIAEIAESLRSMQQARTSLSRIRKLMATEEEPNRGTGKAPSLQHEIRFDHVWFAYNDEDWVLRDLTFTIPKGSFAAIVGASGSGKSTTIGLICGFMHPQKGCIRIDGTPLDEIDIVAWRKKIGLVLQEAYLFPGSVLENTRLYHDEIDEKTVWSAISMVHANEAIDSLSEGLSTNLWERGGNLSSGERQLISFARALTMNPELILLDEATSNVDMATEKRIKESMEVLRKGRTMVVVAHRLSSILKANTIFFLSEGRLIAQGSHESLYENLLEYRQLVDQQFPAGKGGRA</sequence>
<evidence type="ECO:0000259" key="11">
    <source>
        <dbReference type="PROSITE" id="PS50929"/>
    </source>
</evidence>
<protein>
    <submittedName>
        <fullName evidence="12">Xenobiotic-transporting ATPase</fullName>
        <ecNumber evidence="12">3.6.3.44</ecNumber>
    </submittedName>
</protein>
<dbReference type="FunFam" id="3.40.50.300:FF:000221">
    <property type="entry name" value="Multidrug ABC transporter ATP-binding protein"/>
    <property type="match status" value="1"/>
</dbReference>
<dbReference type="GO" id="GO:0005524">
    <property type="term" value="F:ATP binding"/>
    <property type="evidence" value="ECO:0007669"/>
    <property type="project" value="UniProtKB-KW"/>
</dbReference>
<keyword evidence="8 9" id="KW-0472">Membrane</keyword>
<dbReference type="InterPro" id="IPR039421">
    <property type="entry name" value="Type_1_exporter"/>
</dbReference>
<dbReference type="GO" id="GO:0140359">
    <property type="term" value="F:ABC-type transporter activity"/>
    <property type="evidence" value="ECO:0007669"/>
    <property type="project" value="InterPro"/>
</dbReference>
<dbReference type="SUPFAM" id="SSF90123">
    <property type="entry name" value="ABC transporter transmembrane region"/>
    <property type="match status" value="1"/>
</dbReference>
<evidence type="ECO:0000259" key="10">
    <source>
        <dbReference type="PROSITE" id="PS50893"/>
    </source>
</evidence>
<dbReference type="PROSITE" id="PS50893">
    <property type="entry name" value="ABC_TRANSPORTER_2"/>
    <property type="match status" value="1"/>
</dbReference>
<gene>
    <name evidence="12" type="ORF">SPIROBIBN47_150080</name>
</gene>
<keyword evidence="4 9" id="KW-0812">Transmembrane</keyword>
<evidence type="ECO:0000256" key="1">
    <source>
        <dbReference type="ARBA" id="ARBA00004651"/>
    </source>
</evidence>
<name>A0A3P3XGW0_9SPIR</name>
<feature type="domain" description="ABC transporter" evidence="10">
    <location>
        <begin position="346"/>
        <end position="580"/>
    </location>
</feature>
<dbReference type="InterPro" id="IPR011527">
    <property type="entry name" value="ABC1_TM_dom"/>
</dbReference>
<evidence type="ECO:0000256" key="6">
    <source>
        <dbReference type="ARBA" id="ARBA00022840"/>
    </source>
</evidence>
<keyword evidence="2" id="KW-0813">Transport</keyword>
<evidence type="ECO:0000256" key="3">
    <source>
        <dbReference type="ARBA" id="ARBA00022475"/>
    </source>
</evidence>
<keyword evidence="5" id="KW-0547">Nucleotide-binding</keyword>
<dbReference type="PROSITE" id="PS00211">
    <property type="entry name" value="ABC_TRANSPORTER_1"/>
    <property type="match status" value="1"/>
</dbReference>
<accession>A0A3P3XGW0</accession>
<feature type="transmembrane region" description="Helical" evidence="9">
    <location>
        <begin position="172"/>
        <end position="193"/>
    </location>
</feature>
<proteinExistence type="predicted"/>
<dbReference type="PANTHER" id="PTHR24221">
    <property type="entry name" value="ATP-BINDING CASSETTE SUB-FAMILY B"/>
    <property type="match status" value="1"/>
</dbReference>
<dbReference type="GO" id="GO:0016887">
    <property type="term" value="F:ATP hydrolysis activity"/>
    <property type="evidence" value="ECO:0007669"/>
    <property type="project" value="InterPro"/>
</dbReference>
<dbReference type="CDD" id="cd18544">
    <property type="entry name" value="ABC_6TM_TmrA_like"/>
    <property type="match status" value="1"/>
</dbReference>
<evidence type="ECO:0000313" key="12">
    <source>
        <dbReference type="EMBL" id="SLM10671.1"/>
    </source>
</evidence>
<reference evidence="12" key="1">
    <citation type="submission" date="2017-02" db="EMBL/GenBank/DDBJ databases">
        <authorList>
            <person name="Regsiter A."/>
            <person name="William W."/>
        </authorList>
    </citation>
    <scope>NUCLEOTIDE SEQUENCE</scope>
    <source>
        <strain evidence="12">Bib</strain>
    </source>
</reference>
<evidence type="ECO:0000256" key="2">
    <source>
        <dbReference type="ARBA" id="ARBA00022448"/>
    </source>
</evidence>
<dbReference type="Gene3D" id="3.40.50.300">
    <property type="entry name" value="P-loop containing nucleotide triphosphate hydrolases"/>
    <property type="match status" value="1"/>
</dbReference>
<keyword evidence="7 9" id="KW-1133">Transmembrane helix</keyword>
<dbReference type="PANTHER" id="PTHR24221:SF587">
    <property type="entry name" value="ABC TRANSPORTER RELATED"/>
    <property type="match status" value="1"/>
</dbReference>
<feature type="transmembrane region" description="Helical" evidence="9">
    <location>
        <begin position="29"/>
        <end position="51"/>
    </location>
</feature>
<dbReference type="SMART" id="SM00382">
    <property type="entry name" value="AAA"/>
    <property type="match status" value="1"/>
</dbReference>
<dbReference type="SUPFAM" id="SSF52540">
    <property type="entry name" value="P-loop containing nucleoside triphosphate hydrolases"/>
    <property type="match status" value="1"/>
</dbReference>
<organism evidence="12">
    <name type="scientific">uncultured spirochete</name>
    <dbReference type="NCBI Taxonomy" id="156406"/>
    <lineage>
        <taxon>Bacteria</taxon>
        <taxon>Pseudomonadati</taxon>
        <taxon>Spirochaetota</taxon>
        <taxon>Spirochaetia</taxon>
        <taxon>Spirochaetales</taxon>
        <taxon>environmental samples</taxon>
    </lineage>
</organism>
<dbReference type="Pfam" id="PF00005">
    <property type="entry name" value="ABC_tran"/>
    <property type="match status" value="1"/>
</dbReference>
<dbReference type="InterPro" id="IPR027417">
    <property type="entry name" value="P-loop_NTPase"/>
</dbReference>
<dbReference type="InterPro" id="IPR003593">
    <property type="entry name" value="AAA+_ATPase"/>
</dbReference>
<dbReference type="AlphaFoldDB" id="A0A3P3XGW0"/>
<dbReference type="EC" id="3.6.3.44" evidence="12"/>
<dbReference type="InterPro" id="IPR017871">
    <property type="entry name" value="ABC_transporter-like_CS"/>
</dbReference>
<evidence type="ECO:0000256" key="9">
    <source>
        <dbReference type="SAM" id="Phobius"/>
    </source>
</evidence>
<dbReference type="InterPro" id="IPR003439">
    <property type="entry name" value="ABC_transporter-like_ATP-bd"/>
</dbReference>
<feature type="domain" description="ABC transmembrane type-1" evidence="11">
    <location>
        <begin position="33"/>
        <end position="314"/>
    </location>
</feature>